<name>A0ABM7MTI5_9BURK</name>
<organism evidence="1 2">
    <name type="scientific">Rhodoferax lithotrophicus</name>
    <dbReference type="NCBI Taxonomy" id="2798804"/>
    <lineage>
        <taxon>Bacteria</taxon>
        <taxon>Pseudomonadati</taxon>
        <taxon>Pseudomonadota</taxon>
        <taxon>Betaproteobacteria</taxon>
        <taxon>Burkholderiales</taxon>
        <taxon>Comamonadaceae</taxon>
        <taxon>Rhodoferax</taxon>
    </lineage>
</organism>
<evidence type="ECO:0000313" key="1">
    <source>
        <dbReference type="EMBL" id="BCO29681.1"/>
    </source>
</evidence>
<proteinExistence type="predicted"/>
<dbReference type="RefSeq" id="WP_223905923.1">
    <property type="nucleotide sequence ID" value="NZ_AP024238.1"/>
</dbReference>
<dbReference type="Pfam" id="PF14367">
    <property type="entry name" value="DUF4411"/>
    <property type="match status" value="1"/>
</dbReference>
<reference evidence="1 2" key="1">
    <citation type="journal article" date="2021" name="Microbiol. Spectr.">
        <title>A Single Bacterium Capable of Oxidation and Reduction of Iron at Circumneutral pH.</title>
        <authorList>
            <person name="Kato S."/>
            <person name="Ohkuma M."/>
        </authorList>
    </citation>
    <scope>NUCLEOTIDE SEQUENCE [LARGE SCALE GENOMIC DNA]</scope>
    <source>
        <strain evidence="1 2">MIZ03</strain>
    </source>
</reference>
<dbReference type="Proteomes" id="UP000824366">
    <property type="component" value="Chromosome"/>
</dbReference>
<dbReference type="InterPro" id="IPR016541">
    <property type="entry name" value="UCP008505"/>
</dbReference>
<accession>A0ABM7MTI5</accession>
<keyword evidence="2" id="KW-1185">Reference proteome</keyword>
<sequence length="167" mass="18448">MIYLLDSNTLIEAKNRYYGMTICPGYWSWVLRSHGQGVVASIESVGDELKRGNDELAQWAKHNAALFLPVSDTATQAAFAQVAAHVASQTAQMKPGALEEFLGGADPWLIAKAMTLPDSVVVTHEQFNLQLRRKFSIPNVCQHFGLQWMDTFAVLGHTKANFVLIDA</sequence>
<gene>
    <name evidence="1" type="ORF">MIZ03_4605</name>
</gene>
<protein>
    <recommendedName>
        <fullName evidence="3">DUF4411 family protein</fullName>
    </recommendedName>
</protein>
<evidence type="ECO:0000313" key="2">
    <source>
        <dbReference type="Proteomes" id="UP000824366"/>
    </source>
</evidence>
<evidence type="ECO:0008006" key="3">
    <source>
        <dbReference type="Google" id="ProtNLM"/>
    </source>
</evidence>
<dbReference type="EMBL" id="AP024238">
    <property type="protein sequence ID" value="BCO29681.1"/>
    <property type="molecule type" value="Genomic_DNA"/>
</dbReference>